<reference evidence="1 2" key="1">
    <citation type="submission" date="2017-06" db="EMBL/GenBank/DDBJ databases">
        <authorList>
            <person name="Kim H.J."/>
            <person name="Triplett B.A."/>
        </authorList>
    </citation>
    <scope>NUCLEOTIDE SEQUENCE [LARGE SCALE GENOMIC DNA]</scope>
    <source>
        <strain evidence="1 2">U15</strain>
    </source>
</reference>
<proteinExistence type="predicted"/>
<evidence type="ECO:0000313" key="2">
    <source>
        <dbReference type="Proteomes" id="UP000198284"/>
    </source>
</evidence>
<dbReference type="AlphaFoldDB" id="A0A239JXW6"/>
<sequence length="319" mass="33844">MSTVTVNTSELVNGQAVSLADGSVNVNALSNGFCAITETGGKADQLWIASSKERVLAEAIDTDGNGDYDTIACSWGDPHFMSFKDVKGITNAEALRQYLDTAGYKATWDVQTNYTLDSSVSSVNMKVKETSPGSAVVVNDQASITFQRTNGTAATFSIDYMENGTLTVSDGMKVTRAAIQKEAPLTELKWNPSVSGDLFVADKNGVWNHMSQGTAIDHTGAVTKGSLTTPRENWTYKEQMEGKLLVNNLNMQGIGDGAAKGFNLSSLYLKSMMVDNDEEDKDGEVNQAVPTSGAFTGSIVAATIDPVNAAMASASNKKA</sequence>
<dbReference type="EMBL" id="FZOT01000014">
    <property type="protein sequence ID" value="SNT10342.1"/>
    <property type="molecule type" value="Genomic_DNA"/>
</dbReference>
<keyword evidence="2" id="KW-1185">Reference proteome</keyword>
<dbReference type="RefSeq" id="WP_089400645.1">
    <property type="nucleotide sequence ID" value="NZ_FZOT01000014.1"/>
</dbReference>
<evidence type="ECO:0000313" key="1">
    <source>
        <dbReference type="EMBL" id="SNT10342.1"/>
    </source>
</evidence>
<dbReference type="Proteomes" id="UP000198284">
    <property type="component" value="Unassembled WGS sequence"/>
</dbReference>
<name>A0A239JXW6_9BURK</name>
<protein>
    <submittedName>
        <fullName evidence="1">Uncharacterized protein</fullName>
    </submittedName>
</protein>
<organism evidence="1 2">
    <name type="scientific">Noviherbaspirillum humi</name>
    <dbReference type="NCBI Taxonomy" id="1688639"/>
    <lineage>
        <taxon>Bacteria</taxon>
        <taxon>Pseudomonadati</taxon>
        <taxon>Pseudomonadota</taxon>
        <taxon>Betaproteobacteria</taxon>
        <taxon>Burkholderiales</taxon>
        <taxon>Oxalobacteraceae</taxon>
        <taxon>Noviherbaspirillum</taxon>
    </lineage>
</organism>
<gene>
    <name evidence="1" type="ORF">SAMN06265795_11417</name>
</gene>
<accession>A0A239JXW6</accession>